<dbReference type="PROSITE" id="PS00716">
    <property type="entry name" value="SIGMA70_2"/>
    <property type="match status" value="1"/>
</dbReference>
<evidence type="ECO:0000259" key="7">
    <source>
        <dbReference type="PROSITE" id="PS00715"/>
    </source>
</evidence>
<dbReference type="NCBIfam" id="NF004560">
    <property type="entry name" value="PRK05901.1-1"/>
    <property type="match status" value="1"/>
</dbReference>
<feature type="region of interest" description="Disordered" evidence="6">
    <location>
        <begin position="1"/>
        <end position="141"/>
    </location>
</feature>
<feature type="region of interest" description="Sigma-70 factor domain-4" evidence="5">
    <location>
        <begin position="401"/>
        <end position="454"/>
    </location>
</feature>
<comment type="similarity">
    <text evidence="5">Belongs to the sigma-70 factor family. RpoD/SigA subfamily.</text>
</comment>
<dbReference type="FunFam" id="1.10.10.10:FF:000004">
    <property type="entry name" value="RNA polymerase sigma factor SigA"/>
    <property type="match status" value="1"/>
</dbReference>
<reference evidence="9 10" key="1">
    <citation type="submission" date="2020-08" db="EMBL/GenBank/DDBJ databases">
        <title>Sequencing the genomes of 1000 actinobacteria strains.</title>
        <authorList>
            <person name="Klenk H.-P."/>
        </authorList>
    </citation>
    <scope>NUCLEOTIDE SEQUENCE [LARGE SCALE GENOMIC DNA]</scope>
    <source>
        <strain evidence="9 10">DSM 45859</strain>
    </source>
</reference>
<dbReference type="Pfam" id="PF04545">
    <property type="entry name" value="Sigma70_r4"/>
    <property type="match status" value="1"/>
</dbReference>
<dbReference type="GO" id="GO:0005737">
    <property type="term" value="C:cytoplasm"/>
    <property type="evidence" value="ECO:0007669"/>
    <property type="project" value="UniProtKB-SubCell"/>
</dbReference>
<evidence type="ECO:0000256" key="1">
    <source>
        <dbReference type="ARBA" id="ARBA00023015"/>
    </source>
</evidence>
<dbReference type="PROSITE" id="PS00715">
    <property type="entry name" value="SIGMA70_1"/>
    <property type="match status" value="1"/>
</dbReference>
<evidence type="ECO:0000313" key="10">
    <source>
        <dbReference type="Proteomes" id="UP000581769"/>
    </source>
</evidence>
<accession>A0A840IUF3</accession>
<proteinExistence type="inferred from homology"/>
<evidence type="ECO:0000256" key="6">
    <source>
        <dbReference type="SAM" id="MobiDB-lite"/>
    </source>
</evidence>
<dbReference type="InterPro" id="IPR013324">
    <property type="entry name" value="RNA_pol_sigma_r3/r4-like"/>
</dbReference>
<dbReference type="Pfam" id="PF04539">
    <property type="entry name" value="Sigma70_r3"/>
    <property type="match status" value="1"/>
</dbReference>
<evidence type="ECO:0000256" key="2">
    <source>
        <dbReference type="ARBA" id="ARBA00023082"/>
    </source>
</evidence>
<dbReference type="SUPFAM" id="SSF88659">
    <property type="entry name" value="Sigma3 and sigma4 domains of RNA polymerase sigma factors"/>
    <property type="match status" value="2"/>
</dbReference>
<dbReference type="InterPro" id="IPR013325">
    <property type="entry name" value="RNA_pol_sigma_r2"/>
</dbReference>
<dbReference type="PANTHER" id="PTHR30603">
    <property type="entry name" value="RNA POLYMERASE SIGMA FACTOR RPO"/>
    <property type="match status" value="1"/>
</dbReference>
<feature type="region of interest" description="Sigma-70 factor domain-3" evidence="5">
    <location>
        <begin position="312"/>
        <end position="388"/>
    </location>
</feature>
<feature type="compositionally biased region" description="Low complexity" evidence="6">
    <location>
        <begin position="14"/>
        <end position="29"/>
    </location>
</feature>
<evidence type="ECO:0000313" key="9">
    <source>
        <dbReference type="EMBL" id="MBB4684788.1"/>
    </source>
</evidence>
<feature type="compositionally biased region" description="Basic residues" evidence="6">
    <location>
        <begin position="47"/>
        <end position="59"/>
    </location>
</feature>
<dbReference type="GO" id="GO:0006352">
    <property type="term" value="P:DNA-templated transcription initiation"/>
    <property type="evidence" value="ECO:0007669"/>
    <property type="project" value="UniProtKB-UniRule"/>
</dbReference>
<feature type="compositionally biased region" description="Low complexity" evidence="6">
    <location>
        <begin position="36"/>
        <end position="46"/>
    </location>
</feature>
<dbReference type="FunFam" id="1.10.601.10:FF:000003">
    <property type="entry name" value="RNA polymerase sigma factor SigA"/>
    <property type="match status" value="1"/>
</dbReference>
<dbReference type="InterPro" id="IPR028630">
    <property type="entry name" value="Sigma70_RpoD"/>
</dbReference>
<dbReference type="GO" id="GO:0003677">
    <property type="term" value="F:DNA binding"/>
    <property type="evidence" value="ECO:0007669"/>
    <property type="project" value="UniProtKB-UniRule"/>
</dbReference>
<dbReference type="Pfam" id="PF04542">
    <property type="entry name" value="Sigma70_r2"/>
    <property type="match status" value="1"/>
</dbReference>
<keyword evidence="3 5" id="KW-0238">DNA-binding</keyword>
<dbReference type="InterPro" id="IPR000943">
    <property type="entry name" value="RNA_pol_sigma70"/>
</dbReference>
<comment type="subunit">
    <text evidence="5">Interacts transiently with the RNA polymerase catalytic core.</text>
</comment>
<feature type="region of interest" description="Sigma-70 factor domain-2" evidence="5">
    <location>
        <begin position="233"/>
        <end position="303"/>
    </location>
</feature>
<sequence>MAAARTATRSGTKTATAAGEPADEAATGEAKTEPRTTATKSAGAKKTAAKKTPAKKAATKPKGEDGEPDGPGDVDEAELESPDLSDLEEVEVDVVDETVNAEADDDADDEEDEATDGTPAARRRGATSDKGKSSSDNPDFVWDEEESEALRQARKDAELTASADSVRAYLKQIGKVALLNAEEEVELAKRIEAGLYAAERVRGAEEEGEKLVTQMRRDLKWIVRDGERAKNHLLEANLRLVVSLAKRYTGRGMAFLDLIQEGNLGLIRAVEKFDYTKGYKFSTYATWWIRQAITRAMADQARTIRIPVHMVEVINKLGRIQRELLQDLGREPTPEELAKEMDISPEKVLEIQQYAREPISLDQTIGDEGDSQLGDFIEDSEAVVAVDAVSFTLLQDQLQSVLQTLSEREAGVVRLRFGLTDGQPRTLDEIGQVYGVTRERIRQIESKTMSKLRHPSRSQVLRDYLD</sequence>
<dbReference type="InterPro" id="IPR012760">
    <property type="entry name" value="RNA_pol_sigma_RpoD_C"/>
</dbReference>
<dbReference type="NCBIfam" id="NF005920">
    <property type="entry name" value="PRK07921.1"/>
    <property type="match status" value="1"/>
</dbReference>
<keyword evidence="2 5" id="KW-0731">Sigma factor</keyword>
<dbReference type="NCBIfam" id="NF004561">
    <property type="entry name" value="PRK05901.1-3"/>
    <property type="match status" value="1"/>
</dbReference>
<dbReference type="NCBIfam" id="TIGR02937">
    <property type="entry name" value="sigma70-ECF"/>
    <property type="match status" value="1"/>
</dbReference>
<dbReference type="RefSeq" id="WP_184779911.1">
    <property type="nucleotide sequence ID" value="NZ_JACHMG010000001.1"/>
</dbReference>
<feature type="domain" description="RNA polymerase sigma-70" evidence="7">
    <location>
        <begin position="257"/>
        <end position="270"/>
    </location>
</feature>
<evidence type="ECO:0000259" key="8">
    <source>
        <dbReference type="PROSITE" id="PS00716"/>
    </source>
</evidence>
<dbReference type="FunFam" id="1.10.601.10:FF:000001">
    <property type="entry name" value="RNA polymerase sigma factor SigA"/>
    <property type="match status" value="1"/>
</dbReference>
<dbReference type="Gene3D" id="1.10.10.10">
    <property type="entry name" value="Winged helix-like DNA-binding domain superfamily/Winged helix DNA-binding domain"/>
    <property type="match status" value="2"/>
</dbReference>
<dbReference type="PRINTS" id="PR00046">
    <property type="entry name" value="SIGMA70FCT"/>
</dbReference>
<dbReference type="Proteomes" id="UP000581769">
    <property type="component" value="Unassembled WGS sequence"/>
</dbReference>
<dbReference type="CDD" id="cd06171">
    <property type="entry name" value="Sigma70_r4"/>
    <property type="match status" value="1"/>
</dbReference>
<dbReference type="InterPro" id="IPR014284">
    <property type="entry name" value="RNA_pol_sigma-70_dom"/>
</dbReference>
<feature type="DNA-binding region" description="H-T-H motif" evidence="5">
    <location>
        <begin position="427"/>
        <end position="446"/>
    </location>
</feature>
<keyword evidence="1 5" id="KW-0805">Transcription regulation</keyword>
<dbReference type="AlphaFoldDB" id="A0A840IUF3"/>
<dbReference type="NCBIfam" id="TIGR02393">
    <property type="entry name" value="RpoD_Cterm"/>
    <property type="match status" value="1"/>
</dbReference>
<evidence type="ECO:0000256" key="4">
    <source>
        <dbReference type="ARBA" id="ARBA00023163"/>
    </source>
</evidence>
<dbReference type="SUPFAM" id="SSF88946">
    <property type="entry name" value="Sigma2 domain of RNA polymerase sigma factors"/>
    <property type="match status" value="1"/>
</dbReference>
<feature type="short sequence motif" description="Interaction with polymerase core subunit RpoC" evidence="5">
    <location>
        <begin position="257"/>
        <end position="260"/>
    </location>
</feature>
<evidence type="ECO:0000256" key="5">
    <source>
        <dbReference type="HAMAP-Rule" id="MF_00963"/>
    </source>
</evidence>
<dbReference type="FunFam" id="1.10.10.10:FF:000002">
    <property type="entry name" value="RNA polymerase sigma factor SigA"/>
    <property type="match status" value="1"/>
</dbReference>
<gene>
    <name evidence="5" type="primary">sigA</name>
    <name evidence="9" type="ORF">BJY18_002273</name>
</gene>
<dbReference type="InterPro" id="IPR007627">
    <property type="entry name" value="RNA_pol_sigma70_r2"/>
</dbReference>
<feature type="domain" description="RNA polymerase sigma-70" evidence="8">
    <location>
        <begin position="426"/>
        <end position="452"/>
    </location>
</feature>
<keyword evidence="4 5" id="KW-0804">Transcription</keyword>
<feature type="compositionally biased region" description="Acidic residues" evidence="6">
    <location>
        <begin position="102"/>
        <end position="115"/>
    </location>
</feature>
<comment type="subcellular location">
    <subcellularLocation>
        <location evidence="5">Cytoplasm</location>
    </subcellularLocation>
</comment>
<organism evidence="9 10">
    <name type="scientific">Amycolatopsis jiangsuensis</name>
    <dbReference type="NCBI Taxonomy" id="1181879"/>
    <lineage>
        <taxon>Bacteria</taxon>
        <taxon>Bacillati</taxon>
        <taxon>Actinomycetota</taxon>
        <taxon>Actinomycetes</taxon>
        <taxon>Pseudonocardiales</taxon>
        <taxon>Pseudonocardiaceae</taxon>
        <taxon>Amycolatopsis</taxon>
    </lineage>
</organism>
<dbReference type="InterPro" id="IPR007624">
    <property type="entry name" value="RNA_pol_sigma70_r3"/>
</dbReference>
<dbReference type="EMBL" id="JACHMG010000001">
    <property type="protein sequence ID" value="MBB4684788.1"/>
    <property type="molecule type" value="Genomic_DNA"/>
</dbReference>
<feature type="compositionally biased region" description="Acidic residues" evidence="6">
    <location>
        <begin position="66"/>
        <end position="96"/>
    </location>
</feature>
<dbReference type="InterPro" id="IPR007630">
    <property type="entry name" value="RNA_pol_sigma70_r4"/>
</dbReference>
<dbReference type="InterPro" id="IPR050239">
    <property type="entry name" value="Sigma-70_RNA_pol_init_factors"/>
</dbReference>
<keyword evidence="5" id="KW-0963">Cytoplasm</keyword>
<dbReference type="InterPro" id="IPR036388">
    <property type="entry name" value="WH-like_DNA-bd_sf"/>
</dbReference>
<keyword evidence="10" id="KW-1185">Reference proteome</keyword>
<dbReference type="InterPro" id="IPR009042">
    <property type="entry name" value="RNA_pol_sigma70_r1_2"/>
</dbReference>
<dbReference type="Pfam" id="PF00140">
    <property type="entry name" value="Sigma70_r1_2"/>
    <property type="match status" value="1"/>
</dbReference>
<evidence type="ECO:0000256" key="3">
    <source>
        <dbReference type="ARBA" id="ARBA00023125"/>
    </source>
</evidence>
<comment type="function">
    <text evidence="5">Sigma factors are initiation factors that promote the attachment of RNA polymerase to specific initiation sites and are then released. This sigma factor is the primary sigma factor during exponential growth.</text>
</comment>
<protein>
    <recommendedName>
        <fullName evidence="5">RNA polymerase sigma factor SigA</fullName>
    </recommendedName>
</protein>
<dbReference type="GO" id="GO:0016987">
    <property type="term" value="F:sigma factor activity"/>
    <property type="evidence" value="ECO:0007669"/>
    <property type="project" value="UniProtKB-UniRule"/>
</dbReference>
<dbReference type="Gene3D" id="1.10.601.10">
    <property type="entry name" value="RNA Polymerase Primary Sigma Factor"/>
    <property type="match status" value="2"/>
</dbReference>
<dbReference type="HAMAP" id="MF_00963">
    <property type="entry name" value="Sigma70_RpoD_SigA"/>
    <property type="match status" value="1"/>
</dbReference>
<dbReference type="PANTHER" id="PTHR30603:SF59">
    <property type="entry name" value="RNA POLYMERASE PRINCIPAL SIGMA FACTOR HRDA"/>
    <property type="match status" value="1"/>
</dbReference>
<name>A0A840IUF3_9PSEU</name>
<comment type="caution">
    <text evidence="9">The sequence shown here is derived from an EMBL/GenBank/DDBJ whole genome shotgun (WGS) entry which is preliminary data.</text>
</comment>